<dbReference type="Gene3D" id="1.25.40.10">
    <property type="entry name" value="Tetratricopeptide repeat domain"/>
    <property type="match status" value="1"/>
</dbReference>
<evidence type="ECO:0000313" key="2">
    <source>
        <dbReference type="Proteomes" id="UP000316096"/>
    </source>
</evidence>
<dbReference type="RefSeq" id="WP_141962457.1">
    <property type="nucleotide sequence ID" value="NZ_VFOZ01000002.1"/>
</dbReference>
<dbReference type="InterPro" id="IPR011990">
    <property type="entry name" value="TPR-like_helical_dom_sf"/>
</dbReference>
<dbReference type="AlphaFoldDB" id="A0A543C011"/>
<gene>
    <name evidence="1" type="ORF">FB559_7723</name>
</gene>
<evidence type="ECO:0000313" key="1">
    <source>
        <dbReference type="EMBL" id="TQL90419.1"/>
    </source>
</evidence>
<dbReference type="Proteomes" id="UP000316096">
    <property type="component" value="Unassembled WGS sequence"/>
</dbReference>
<keyword evidence="2" id="KW-1185">Reference proteome</keyword>
<dbReference type="Gene3D" id="3.40.50.300">
    <property type="entry name" value="P-loop containing nucleotide triphosphate hydrolases"/>
    <property type="match status" value="1"/>
</dbReference>
<dbReference type="InterPro" id="IPR027417">
    <property type="entry name" value="P-loop_NTPase"/>
</dbReference>
<proteinExistence type="predicted"/>
<sequence length="684" mass="74291">MIGGSGARRPLRIGSRLTGSVALAGGATAFVLDVTANQIGALGQRVSWTFTVLCTAGAVAMWALAHREPPMPEIVERRSLTDRSPLVGREDAIDETVRKARAHRCVLVRGPRGIGTSAVAIEALLSLVPAPGQRHWVDAFGQDEREIRLSVLRTLGLPVAHAGDGSADLIANRLHNSGEALLIDNVTDPGQVRWLARPISKAYVIVAGDLGPDDLRGVAEASVGGLTPGEGLELFCNPYGLVPVPGFRRRWRRLRRPHRRPPPPNTIEERVAAEPGPAAELARNYLLLPRVVKEAGRVFDANPDLPVSELLGLLRQSAPSELSDRFRDVFRSLLAGVPKEGRRLLALMTIVPYAAYEVTALAALAGWPVARADACLSDLAARTLVHRGPGGVRLSEQAGALGLDTGRRSRARARRRLFTYYAELAAEHADRLGTERYAEARTWFAASDAVLKRLTREDDPTDEIVAIADALEVWYAQEGRNPEREAVARTLVELETEPAASVGHLRLAAMARTRGDADTAAGHLHQATALMPPRGLPQWHTEAALQSLHRDDLPAARDDIERCIAARPPGDARGRIGDEINLGVVATREGEGAYGVEPSEPEKHRAESLERAYRHFIQALDLAEDIGEISGQAHAREMIGVVLARQQRTQAALREWQAAGELWARIGDEAGRRRCDRHRATAHA</sequence>
<dbReference type="SUPFAM" id="SSF48452">
    <property type="entry name" value="TPR-like"/>
    <property type="match status" value="1"/>
</dbReference>
<name>A0A543C011_9ACTN</name>
<dbReference type="SUPFAM" id="SSF52540">
    <property type="entry name" value="P-loop containing nucleoside triphosphate hydrolases"/>
    <property type="match status" value="1"/>
</dbReference>
<accession>A0A543C011</accession>
<protein>
    <recommendedName>
        <fullName evidence="3">Tetratricopeptide repeat protein</fullName>
    </recommendedName>
</protein>
<dbReference type="OrthoDB" id="4506116at2"/>
<organism evidence="1 2">
    <name type="scientific">Actinoallomurus bryophytorum</name>
    <dbReference type="NCBI Taxonomy" id="1490222"/>
    <lineage>
        <taxon>Bacteria</taxon>
        <taxon>Bacillati</taxon>
        <taxon>Actinomycetota</taxon>
        <taxon>Actinomycetes</taxon>
        <taxon>Streptosporangiales</taxon>
        <taxon>Thermomonosporaceae</taxon>
        <taxon>Actinoallomurus</taxon>
    </lineage>
</organism>
<dbReference type="EMBL" id="VFOZ01000002">
    <property type="protein sequence ID" value="TQL90419.1"/>
    <property type="molecule type" value="Genomic_DNA"/>
</dbReference>
<comment type="caution">
    <text evidence="1">The sequence shown here is derived from an EMBL/GenBank/DDBJ whole genome shotgun (WGS) entry which is preliminary data.</text>
</comment>
<reference evidence="1 2" key="1">
    <citation type="submission" date="2019-06" db="EMBL/GenBank/DDBJ databases">
        <title>Sequencing the genomes of 1000 actinobacteria strains.</title>
        <authorList>
            <person name="Klenk H.-P."/>
        </authorList>
    </citation>
    <scope>NUCLEOTIDE SEQUENCE [LARGE SCALE GENOMIC DNA]</scope>
    <source>
        <strain evidence="1 2">DSM 102200</strain>
    </source>
</reference>
<evidence type="ECO:0008006" key="3">
    <source>
        <dbReference type="Google" id="ProtNLM"/>
    </source>
</evidence>